<evidence type="ECO:0000313" key="2">
    <source>
        <dbReference type="EMBL" id="MBW3365322.1"/>
    </source>
</evidence>
<accession>A0ABS6XBD8</accession>
<organism evidence="2 3">
    <name type="scientific">Pontibacter populi</name>
    <dbReference type="NCBI Taxonomy" id="890055"/>
    <lineage>
        <taxon>Bacteria</taxon>
        <taxon>Pseudomonadati</taxon>
        <taxon>Bacteroidota</taxon>
        <taxon>Cytophagia</taxon>
        <taxon>Cytophagales</taxon>
        <taxon>Hymenobacteraceae</taxon>
        <taxon>Pontibacter</taxon>
    </lineage>
</organism>
<dbReference type="Proteomes" id="UP000774935">
    <property type="component" value="Unassembled WGS sequence"/>
</dbReference>
<evidence type="ECO:0000313" key="3">
    <source>
        <dbReference type="Proteomes" id="UP000774935"/>
    </source>
</evidence>
<proteinExistence type="predicted"/>
<dbReference type="RefSeq" id="WP_199109822.1">
    <property type="nucleotide sequence ID" value="NZ_JAHWXQ010000002.1"/>
</dbReference>
<feature type="region of interest" description="Disordered" evidence="1">
    <location>
        <begin position="36"/>
        <end position="58"/>
    </location>
</feature>
<sequence length="58" mass="6127">MIEILVAIILQVTTILNGGNSEKLTTEQKAAIEQKANQEKINSEQNSTAEGGQGGWAG</sequence>
<protein>
    <submittedName>
        <fullName evidence="2">Uncharacterized protein</fullName>
    </submittedName>
</protein>
<comment type="caution">
    <text evidence="2">The sequence shown here is derived from an EMBL/GenBank/DDBJ whole genome shotgun (WGS) entry which is preliminary data.</text>
</comment>
<name>A0ABS6XBD8_9BACT</name>
<evidence type="ECO:0000256" key="1">
    <source>
        <dbReference type="SAM" id="MobiDB-lite"/>
    </source>
</evidence>
<dbReference type="EMBL" id="JAHWXQ010000002">
    <property type="protein sequence ID" value="MBW3365322.1"/>
    <property type="molecule type" value="Genomic_DNA"/>
</dbReference>
<reference evidence="2 3" key="1">
    <citation type="submission" date="2021-07" db="EMBL/GenBank/DDBJ databases">
        <authorList>
            <person name="Kim M.K."/>
        </authorList>
    </citation>
    <scope>NUCLEOTIDE SEQUENCE [LARGE SCALE GENOMIC DNA]</scope>
    <source>
        <strain evidence="2 3">HLY7-15</strain>
    </source>
</reference>
<gene>
    <name evidence="2" type="ORF">KYK27_09720</name>
</gene>
<keyword evidence="3" id="KW-1185">Reference proteome</keyword>